<dbReference type="Proteomes" id="UP000233458">
    <property type="component" value="Chromosome"/>
</dbReference>
<accession>A0ABN5F9Z3</accession>
<evidence type="ECO:0000256" key="3">
    <source>
        <dbReference type="SAM" id="MobiDB-lite"/>
    </source>
</evidence>
<gene>
    <name evidence="5" type="ORF">CSC3H3_01475</name>
</gene>
<dbReference type="InterPro" id="IPR029787">
    <property type="entry name" value="Nucleotide_cyclase"/>
</dbReference>
<sequence length="378" mass="41860">MNEHADAVKQARKIARETVALLSSLDIAPTPSNYALFYHYLSGTNAELTQTIDILRSNHQEFDLLRCHYLCERFFGSQAFNPAPSSHSAGIHAGSSVHSRLIDARPPHMTDSPLPNPFGDIANSSEDSGQNSTSNTGKNGSIDDDTVSSEISRLRQDLEEMRKEAMTDPLTGIANRKMFDQQLRNRAMEAMETGTPLCLLMIDVDHFKQFNDTYGHQTGDQVIRLLAQTLRNNIKGRDTAARYGGEEFSVILPRTDVANARRLAEIIRQNVGQKHVISEIDGSPIEKITVSIGIGCFDYGEPLGRLIQRADQALYLAKQKGRDCVVTEDELNQANDSAPLKPETPVQPMQMTIPRANDAAEPQLNRDGEHKKPKSIPA</sequence>
<feature type="region of interest" description="Disordered" evidence="3">
    <location>
        <begin position="333"/>
        <end position="378"/>
    </location>
</feature>
<dbReference type="NCBIfam" id="TIGR00254">
    <property type="entry name" value="GGDEF"/>
    <property type="match status" value="1"/>
</dbReference>
<organism evidence="5 6">
    <name type="scientific">Thalassospira marina</name>
    <dbReference type="NCBI Taxonomy" id="2048283"/>
    <lineage>
        <taxon>Bacteria</taxon>
        <taxon>Pseudomonadati</taxon>
        <taxon>Pseudomonadota</taxon>
        <taxon>Alphaproteobacteria</taxon>
        <taxon>Rhodospirillales</taxon>
        <taxon>Thalassospiraceae</taxon>
        <taxon>Thalassospira</taxon>
    </lineage>
</organism>
<dbReference type="EMBL" id="CP024199">
    <property type="protein sequence ID" value="AUG51523.1"/>
    <property type="molecule type" value="Genomic_DNA"/>
</dbReference>
<reference evidence="5 6" key="1">
    <citation type="submission" date="2017-10" db="EMBL/GenBank/DDBJ databases">
        <title>Biodiversity and function of Thalassospira species in the particle-attached aromatic-hydrocarbon-degrading consortia from the surface seawater of the China South Sea.</title>
        <authorList>
            <person name="Dong C."/>
            <person name="Liu R."/>
            <person name="Shao Z."/>
        </authorList>
    </citation>
    <scope>NUCLEOTIDE SEQUENCE [LARGE SCALE GENOMIC DNA]</scope>
    <source>
        <strain evidence="5 6">CSC3H3</strain>
    </source>
</reference>
<evidence type="ECO:0000256" key="2">
    <source>
        <dbReference type="ARBA" id="ARBA00034247"/>
    </source>
</evidence>
<dbReference type="PROSITE" id="PS50887">
    <property type="entry name" value="GGDEF"/>
    <property type="match status" value="1"/>
</dbReference>
<comment type="catalytic activity">
    <reaction evidence="2">
        <text>2 GTP = 3',3'-c-di-GMP + 2 diphosphate</text>
        <dbReference type="Rhea" id="RHEA:24898"/>
        <dbReference type="ChEBI" id="CHEBI:33019"/>
        <dbReference type="ChEBI" id="CHEBI:37565"/>
        <dbReference type="ChEBI" id="CHEBI:58805"/>
        <dbReference type="EC" id="2.7.7.65"/>
    </reaction>
</comment>
<feature type="region of interest" description="Disordered" evidence="3">
    <location>
        <begin position="103"/>
        <end position="149"/>
    </location>
</feature>
<evidence type="ECO:0000313" key="6">
    <source>
        <dbReference type="Proteomes" id="UP000233458"/>
    </source>
</evidence>
<protein>
    <recommendedName>
        <fullName evidence="1">diguanylate cyclase</fullName>
        <ecNumber evidence="1">2.7.7.65</ecNumber>
    </recommendedName>
</protein>
<feature type="domain" description="GGDEF" evidence="4">
    <location>
        <begin position="195"/>
        <end position="330"/>
    </location>
</feature>
<evidence type="ECO:0000313" key="5">
    <source>
        <dbReference type="EMBL" id="AUG51523.1"/>
    </source>
</evidence>
<dbReference type="Pfam" id="PF00990">
    <property type="entry name" value="GGDEF"/>
    <property type="match status" value="1"/>
</dbReference>
<proteinExistence type="predicted"/>
<dbReference type="PANTHER" id="PTHR45138">
    <property type="entry name" value="REGULATORY COMPONENTS OF SENSORY TRANSDUCTION SYSTEM"/>
    <property type="match status" value="1"/>
</dbReference>
<dbReference type="EC" id="2.7.7.65" evidence="1"/>
<dbReference type="SMART" id="SM00267">
    <property type="entry name" value="GGDEF"/>
    <property type="match status" value="1"/>
</dbReference>
<dbReference type="PANTHER" id="PTHR45138:SF9">
    <property type="entry name" value="DIGUANYLATE CYCLASE DGCM-RELATED"/>
    <property type="match status" value="1"/>
</dbReference>
<evidence type="ECO:0000259" key="4">
    <source>
        <dbReference type="PROSITE" id="PS50887"/>
    </source>
</evidence>
<dbReference type="InterPro" id="IPR050469">
    <property type="entry name" value="Diguanylate_Cyclase"/>
</dbReference>
<keyword evidence="6" id="KW-1185">Reference proteome</keyword>
<dbReference type="SUPFAM" id="SSF55073">
    <property type="entry name" value="Nucleotide cyclase"/>
    <property type="match status" value="1"/>
</dbReference>
<dbReference type="RefSeq" id="WP_101283255.1">
    <property type="nucleotide sequence ID" value="NZ_CP024199.1"/>
</dbReference>
<dbReference type="InterPro" id="IPR000160">
    <property type="entry name" value="GGDEF_dom"/>
</dbReference>
<evidence type="ECO:0000256" key="1">
    <source>
        <dbReference type="ARBA" id="ARBA00012528"/>
    </source>
</evidence>
<dbReference type="CDD" id="cd01949">
    <property type="entry name" value="GGDEF"/>
    <property type="match status" value="1"/>
</dbReference>
<dbReference type="InterPro" id="IPR043128">
    <property type="entry name" value="Rev_trsase/Diguanyl_cyclase"/>
</dbReference>
<dbReference type="Gene3D" id="3.30.70.270">
    <property type="match status" value="1"/>
</dbReference>
<feature type="compositionally biased region" description="Polar residues" evidence="3">
    <location>
        <begin position="122"/>
        <end position="139"/>
    </location>
</feature>
<name>A0ABN5F9Z3_9PROT</name>